<reference evidence="1 2" key="1">
    <citation type="submission" date="2019-06" db="EMBL/GenBank/DDBJ databases">
        <title>Description of Kitasatospora acidophila sp. nov. isolated from pine grove soil, and reclassification of Streptomyces novaecaesareae to Kitasatospora novaeceasareae comb. nov.</title>
        <authorList>
            <person name="Kim M.J."/>
        </authorList>
    </citation>
    <scope>NUCLEOTIDE SEQUENCE [LARGE SCALE GENOMIC DNA]</scope>
    <source>
        <strain evidence="1 2">MMS16-CNU292</strain>
    </source>
</reference>
<dbReference type="AlphaFoldDB" id="A0A540W0M8"/>
<name>A0A540W0M8_9ACTN</name>
<evidence type="ECO:0000313" key="2">
    <source>
        <dbReference type="Proteomes" id="UP000319103"/>
    </source>
</evidence>
<protein>
    <submittedName>
        <fullName evidence="1">Uncharacterized protein</fullName>
    </submittedName>
</protein>
<evidence type="ECO:0000313" key="1">
    <source>
        <dbReference type="EMBL" id="TQF02551.1"/>
    </source>
</evidence>
<organism evidence="1 2">
    <name type="scientific">Kitasatospora acidiphila</name>
    <dbReference type="NCBI Taxonomy" id="2567942"/>
    <lineage>
        <taxon>Bacteria</taxon>
        <taxon>Bacillati</taxon>
        <taxon>Actinomycetota</taxon>
        <taxon>Actinomycetes</taxon>
        <taxon>Kitasatosporales</taxon>
        <taxon>Streptomycetaceae</taxon>
        <taxon>Kitasatospora</taxon>
    </lineage>
</organism>
<comment type="caution">
    <text evidence="1">The sequence shown here is derived from an EMBL/GenBank/DDBJ whole genome shotgun (WGS) entry which is preliminary data.</text>
</comment>
<keyword evidence="2" id="KW-1185">Reference proteome</keyword>
<sequence>MNRKTPARGEVAAASGPTRRGAVLADFATALRWVSRRRPAGLRELVRPGSVCLEVRAEPHLVTWTLSILAGPTGQVHCLEPLRSTPRWLTVAGALFGRRNIVVHRSLPARASEPGTLRLPAPAGSADIVDVFCRQLSLERVDFINVGVTEAAVVLGSFSTLLRHRPALLVELEDRVCQDSGIESAVLVRGLTNTLGYLMYRWQGRQWQPVTEATTACGSYLFTSRPILLLGA</sequence>
<dbReference type="EMBL" id="VIGB01000003">
    <property type="protein sequence ID" value="TQF02551.1"/>
    <property type="molecule type" value="Genomic_DNA"/>
</dbReference>
<dbReference type="Proteomes" id="UP000319103">
    <property type="component" value="Unassembled WGS sequence"/>
</dbReference>
<gene>
    <name evidence="1" type="ORF">E6W39_10095</name>
</gene>
<accession>A0A540W0M8</accession>
<proteinExistence type="predicted"/>
<dbReference type="OrthoDB" id="4703964at2"/>
<dbReference type="RefSeq" id="WP_141633243.1">
    <property type="nucleotide sequence ID" value="NZ_VIGB01000003.1"/>
</dbReference>